<accession>A0AAD9CRR7</accession>
<keyword evidence="4" id="KW-1185">Reference proteome</keyword>
<reference evidence="2" key="1">
    <citation type="submission" date="2023-02" db="EMBL/GenBank/DDBJ databases">
        <title>Identification and recombinant expression of a fungal hydrolase from Papiliotrema laurentii that hydrolyzes apple cutin and clears colloidal polyester polyurethane.</title>
        <authorList>
            <consortium name="DOE Joint Genome Institute"/>
            <person name="Roman V.A."/>
            <person name="Bojanowski C."/>
            <person name="Crable B.R."/>
            <person name="Wagner D.N."/>
            <person name="Hung C.S."/>
            <person name="Nadeau L.J."/>
            <person name="Schratz L."/>
            <person name="Haridas S."/>
            <person name="Pangilinan J."/>
            <person name="Lipzen A."/>
            <person name="Na H."/>
            <person name="Yan M."/>
            <person name="Ng V."/>
            <person name="Grigoriev I.V."/>
            <person name="Spatafora J.W."/>
            <person name="Barlow D."/>
            <person name="Biffinger J."/>
            <person name="Kelley-Loughnane N."/>
            <person name="Varaljay V.A."/>
            <person name="Crookes-Goodson W.J."/>
        </authorList>
    </citation>
    <scope>NUCLEOTIDE SEQUENCE</scope>
    <source>
        <strain evidence="2">5307AH</strain>
    </source>
</reference>
<evidence type="ECO:0000313" key="1">
    <source>
        <dbReference type="EMBL" id="KAK1920576.1"/>
    </source>
</evidence>
<proteinExistence type="predicted"/>
<feature type="non-terminal residue" evidence="2">
    <location>
        <position position="76"/>
    </location>
</feature>
<feature type="non-terminal residue" evidence="2">
    <location>
        <position position="1"/>
    </location>
</feature>
<dbReference type="EMBL" id="JAODAN010000017">
    <property type="protein sequence ID" value="KAK1920576.1"/>
    <property type="molecule type" value="Genomic_DNA"/>
</dbReference>
<dbReference type="Proteomes" id="UP001182556">
    <property type="component" value="Unassembled WGS sequence"/>
</dbReference>
<dbReference type="Pfam" id="PF04502">
    <property type="entry name" value="Saf4_Yju2"/>
    <property type="match status" value="1"/>
</dbReference>
<dbReference type="InterPro" id="IPR007590">
    <property type="entry name" value="Saf4/Yju2"/>
</dbReference>
<gene>
    <name evidence="1" type="ORF">DB88DRAFT_422069</name>
    <name evidence="2" type="ORF">DB88DRAFT_423089</name>
    <name evidence="3" type="ORF">DB88DRAFT_427242</name>
</gene>
<name>A0AAD9CRR7_PAPLA</name>
<organism evidence="2 4">
    <name type="scientific">Papiliotrema laurentii</name>
    <name type="common">Cryptococcus laurentii</name>
    <dbReference type="NCBI Taxonomy" id="5418"/>
    <lineage>
        <taxon>Eukaryota</taxon>
        <taxon>Fungi</taxon>
        <taxon>Dikarya</taxon>
        <taxon>Basidiomycota</taxon>
        <taxon>Agaricomycotina</taxon>
        <taxon>Tremellomycetes</taxon>
        <taxon>Tremellales</taxon>
        <taxon>Rhynchogastremaceae</taxon>
        <taxon>Papiliotrema</taxon>
    </lineage>
</organism>
<dbReference type="EMBL" id="JAODAN010000015">
    <property type="protein sequence ID" value="KAK1920625.1"/>
    <property type="molecule type" value="Genomic_DNA"/>
</dbReference>
<dbReference type="GO" id="GO:0000398">
    <property type="term" value="P:mRNA splicing, via spliceosome"/>
    <property type="evidence" value="ECO:0007669"/>
    <property type="project" value="InterPro"/>
</dbReference>
<dbReference type="AlphaFoldDB" id="A0AAD9CRR7"/>
<comment type="caution">
    <text evidence="2">The sequence shown here is derived from an EMBL/GenBank/DDBJ whole genome shotgun (WGS) entry which is preliminary data.</text>
</comment>
<evidence type="ECO:0000313" key="2">
    <source>
        <dbReference type="EMBL" id="KAK1920596.1"/>
    </source>
</evidence>
<sequence length="76" mass="8839">SLLCDRCSEYVFNKGKKFRARKETAEGDEYYRIEMFRSTWLIAAPSPLLITLWTDPKSGDCIREQGATPNFNNWSD</sequence>
<protein>
    <submittedName>
        <fullName evidence="2">Uncharacterized protein</fullName>
    </submittedName>
</protein>
<evidence type="ECO:0000313" key="3">
    <source>
        <dbReference type="EMBL" id="KAK1920625.1"/>
    </source>
</evidence>
<evidence type="ECO:0000313" key="4">
    <source>
        <dbReference type="Proteomes" id="UP001182556"/>
    </source>
</evidence>
<dbReference type="EMBL" id="JAODAN010000016">
    <property type="protein sequence ID" value="KAK1920596.1"/>
    <property type="molecule type" value="Genomic_DNA"/>
</dbReference>